<feature type="compositionally biased region" description="Basic and acidic residues" evidence="1">
    <location>
        <begin position="1"/>
        <end position="20"/>
    </location>
</feature>
<protein>
    <recommendedName>
        <fullName evidence="4">Origin recognition complex subunit 6-domain-containing protein</fullName>
    </recommendedName>
</protein>
<feature type="region of interest" description="Disordered" evidence="1">
    <location>
        <begin position="492"/>
        <end position="511"/>
    </location>
</feature>
<feature type="region of interest" description="Disordered" evidence="1">
    <location>
        <begin position="270"/>
        <end position="341"/>
    </location>
</feature>
<feature type="compositionally biased region" description="Acidic residues" evidence="1">
    <location>
        <begin position="297"/>
        <end position="309"/>
    </location>
</feature>
<name>A0A1Y2HFH3_9FUNG</name>
<dbReference type="Proteomes" id="UP000193411">
    <property type="component" value="Unassembled WGS sequence"/>
</dbReference>
<evidence type="ECO:0000256" key="1">
    <source>
        <dbReference type="SAM" id="MobiDB-lite"/>
    </source>
</evidence>
<gene>
    <name evidence="2" type="ORF">BCR44DRAFT_324507</name>
</gene>
<evidence type="ECO:0000313" key="2">
    <source>
        <dbReference type="EMBL" id="ORZ33289.1"/>
    </source>
</evidence>
<evidence type="ECO:0000313" key="3">
    <source>
        <dbReference type="Proteomes" id="UP000193411"/>
    </source>
</evidence>
<evidence type="ECO:0008006" key="4">
    <source>
        <dbReference type="Google" id="ProtNLM"/>
    </source>
</evidence>
<feature type="compositionally biased region" description="Low complexity" evidence="1">
    <location>
        <begin position="354"/>
        <end position="375"/>
    </location>
</feature>
<reference evidence="2 3" key="1">
    <citation type="submission" date="2016-07" db="EMBL/GenBank/DDBJ databases">
        <title>Pervasive Adenine N6-methylation of Active Genes in Fungi.</title>
        <authorList>
            <consortium name="DOE Joint Genome Institute"/>
            <person name="Mondo S.J."/>
            <person name="Dannebaum R.O."/>
            <person name="Kuo R.C."/>
            <person name="Labutti K."/>
            <person name="Haridas S."/>
            <person name="Kuo A."/>
            <person name="Salamov A."/>
            <person name="Ahrendt S.R."/>
            <person name="Lipzen A."/>
            <person name="Sullivan W."/>
            <person name="Andreopoulos W.B."/>
            <person name="Clum A."/>
            <person name="Lindquist E."/>
            <person name="Daum C."/>
            <person name="Ramamoorthy G.K."/>
            <person name="Gryganskyi A."/>
            <person name="Culley D."/>
            <person name="Magnuson J.K."/>
            <person name="James T.Y."/>
            <person name="O'Malley M.A."/>
            <person name="Stajich J.E."/>
            <person name="Spatafora J.W."/>
            <person name="Visel A."/>
            <person name="Grigoriev I.V."/>
        </authorList>
    </citation>
    <scope>NUCLEOTIDE SEQUENCE [LARGE SCALE GENOMIC DNA]</scope>
    <source>
        <strain evidence="2 3">PL171</strain>
    </source>
</reference>
<sequence>MISKVRPNEKIDGDENESKALRPKNHIDSINPRQPHPPIMSHPLAARLPADLAGIPIVPTLPAAVTARALELLRLYRTLAPGSSCDRDAVAKACVRLACSEHVLPIDITKDLLVKSKKQTLAFNHALSSVRQRVPSSSSSSSTKASNGQGSGQAPALGRGLGAADVPSLAMILIKLGAITVDVSFAQQLADKMLVALRREGEVTASTPAYWIERVKLEYQCAAVYVQMKEQKTQVSLAKFAKALEMTTNKFDAVVARMQMEVKDDLEARFRPRTPTKAKRGTKRARALLGGGGESTGGEEEGEEVEDELLAPATRQPPSLSLTRPLSNTMARKRPRLAIPSDAPECELTALGQTAPSTTSSSSSSPSSAVVRPSSGTPASTMQPIRPAPTPASSRRPKPTLTPSARSSTPLANALSAPQAALPPRPDRLVEPHQQQEHDPQPLSVRPRLGIGFYSMIPMTHPCKTARFVEYLEWSDEMQDKLAAAIKTVQARKRARAKGQSASDDGEDESV</sequence>
<feature type="region of interest" description="Disordered" evidence="1">
    <location>
        <begin position="132"/>
        <end position="156"/>
    </location>
</feature>
<keyword evidence="3" id="KW-1185">Reference proteome</keyword>
<feature type="compositionally biased region" description="Basic and acidic residues" evidence="1">
    <location>
        <begin position="425"/>
        <end position="440"/>
    </location>
</feature>
<dbReference type="AlphaFoldDB" id="A0A1Y2HFH3"/>
<organism evidence="2 3">
    <name type="scientific">Catenaria anguillulae PL171</name>
    <dbReference type="NCBI Taxonomy" id="765915"/>
    <lineage>
        <taxon>Eukaryota</taxon>
        <taxon>Fungi</taxon>
        <taxon>Fungi incertae sedis</taxon>
        <taxon>Blastocladiomycota</taxon>
        <taxon>Blastocladiomycetes</taxon>
        <taxon>Blastocladiales</taxon>
        <taxon>Catenariaceae</taxon>
        <taxon>Catenaria</taxon>
    </lineage>
</organism>
<feature type="region of interest" description="Disordered" evidence="1">
    <location>
        <begin position="353"/>
        <end position="446"/>
    </location>
</feature>
<feature type="compositionally biased region" description="Polar residues" evidence="1">
    <location>
        <begin position="316"/>
        <end position="330"/>
    </location>
</feature>
<feature type="compositionally biased region" description="Polar residues" evidence="1">
    <location>
        <begin position="401"/>
        <end position="411"/>
    </location>
</feature>
<feature type="region of interest" description="Disordered" evidence="1">
    <location>
        <begin position="1"/>
        <end position="40"/>
    </location>
</feature>
<feature type="compositionally biased region" description="Low complexity" evidence="1">
    <location>
        <begin position="132"/>
        <end position="142"/>
    </location>
</feature>
<dbReference type="EMBL" id="MCFL01000037">
    <property type="protein sequence ID" value="ORZ33289.1"/>
    <property type="molecule type" value="Genomic_DNA"/>
</dbReference>
<comment type="caution">
    <text evidence="2">The sequence shown here is derived from an EMBL/GenBank/DDBJ whole genome shotgun (WGS) entry which is preliminary data.</text>
</comment>
<proteinExistence type="predicted"/>
<accession>A0A1Y2HFH3</accession>
<feature type="compositionally biased region" description="Basic residues" evidence="1">
    <location>
        <begin position="271"/>
        <end position="286"/>
    </location>
</feature>